<organism evidence="1 2">
    <name type="scientific">Thalassobacterium maritimum</name>
    <dbReference type="NCBI Taxonomy" id="3041265"/>
    <lineage>
        <taxon>Bacteria</taxon>
        <taxon>Pseudomonadati</taxon>
        <taxon>Verrucomicrobiota</taxon>
        <taxon>Opitutia</taxon>
        <taxon>Puniceicoccales</taxon>
        <taxon>Coraliomargaritaceae</taxon>
        <taxon>Thalassobacterium</taxon>
    </lineage>
</organism>
<dbReference type="CDD" id="cd03801">
    <property type="entry name" value="GT4_PimA-like"/>
    <property type="match status" value="1"/>
</dbReference>
<name>A0ABU1ARZ6_9BACT</name>
<dbReference type="EC" id="2.4.-.-" evidence="1"/>
<evidence type="ECO:0000313" key="2">
    <source>
        <dbReference type="Proteomes" id="UP001225316"/>
    </source>
</evidence>
<dbReference type="SUPFAM" id="SSF53756">
    <property type="entry name" value="UDP-Glycosyltransferase/glycogen phosphorylase"/>
    <property type="match status" value="1"/>
</dbReference>
<comment type="caution">
    <text evidence="1">The sequence shown here is derived from an EMBL/GenBank/DDBJ whole genome shotgun (WGS) entry which is preliminary data.</text>
</comment>
<keyword evidence="1" id="KW-0808">Transferase</keyword>
<keyword evidence="1" id="KW-0328">Glycosyltransferase</keyword>
<reference evidence="1 2" key="1">
    <citation type="submission" date="2023-04" db="EMBL/GenBank/DDBJ databases">
        <title>A novel bacteria isolated from coastal sediment.</title>
        <authorList>
            <person name="Liu X.-J."/>
            <person name="Du Z.-J."/>
        </authorList>
    </citation>
    <scope>NUCLEOTIDE SEQUENCE [LARGE SCALE GENOMIC DNA]</scope>
    <source>
        <strain evidence="1 2">SDUM461003</strain>
    </source>
</reference>
<gene>
    <name evidence="1" type="ORF">QEH52_05375</name>
</gene>
<dbReference type="PANTHER" id="PTHR45947">
    <property type="entry name" value="SULFOQUINOVOSYL TRANSFERASE SQD2"/>
    <property type="match status" value="1"/>
</dbReference>
<dbReference type="EMBL" id="JARXHW010000008">
    <property type="protein sequence ID" value="MDQ8206929.1"/>
    <property type="molecule type" value="Genomic_DNA"/>
</dbReference>
<sequence length="381" mass="43007">MSLPRLLVIDDNPDFGGHQVMAAYAMEGIVASEQWEVLSLLHPDNHKNRERLESIQSKYQNALFDIALAHTRSRKFQALRRYAEGAALRGLAQQISSFKPDLILVIQGNIEQCCSIFRLQGKLPCPLLSYIPVPHRHAEMGAKLGHLRDWSCRSLYSVPDGFITISKTLGDMLVAYGAQGRIQIVENGIPLEPFLNLPTKSEARRQFELPIDAFIWGQIGRIEFKQKGQDCALDLFLKRKQEHVDEHLVFLGSGPDESALRELTAPYPNVHCLPWTNEPASLYAAIDALLMPSRYEGVPLAMLEALANFVPVVATDRDGMCDWLPAAWRFAYRDLAGGINAMQAVRHADEIELESLKARIWQRHSVADFQQNFNQALLEWL</sequence>
<protein>
    <submittedName>
        <fullName evidence="1">Glycosyltransferase family 4 protein</fullName>
        <ecNumber evidence="1">2.4.-.-</ecNumber>
    </submittedName>
</protein>
<dbReference type="InterPro" id="IPR050194">
    <property type="entry name" value="Glycosyltransferase_grp1"/>
</dbReference>
<dbReference type="PANTHER" id="PTHR45947:SF3">
    <property type="entry name" value="SULFOQUINOVOSYL TRANSFERASE SQD2"/>
    <property type="match status" value="1"/>
</dbReference>
<dbReference type="GO" id="GO:0016757">
    <property type="term" value="F:glycosyltransferase activity"/>
    <property type="evidence" value="ECO:0007669"/>
    <property type="project" value="UniProtKB-KW"/>
</dbReference>
<accession>A0ABU1ARZ6</accession>
<dbReference type="Proteomes" id="UP001225316">
    <property type="component" value="Unassembled WGS sequence"/>
</dbReference>
<dbReference type="RefSeq" id="WP_308949067.1">
    <property type="nucleotide sequence ID" value="NZ_JARXHW010000008.1"/>
</dbReference>
<keyword evidence="2" id="KW-1185">Reference proteome</keyword>
<dbReference type="Gene3D" id="3.40.50.2000">
    <property type="entry name" value="Glycogen Phosphorylase B"/>
    <property type="match status" value="2"/>
</dbReference>
<evidence type="ECO:0000313" key="1">
    <source>
        <dbReference type="EMBL" id="MDQ8206929.1"/>
    </source>
</evidence>
<proteinExistence type="predicted"/>
<dbReference type="Pfam" id="PF13692">
    <property type="entry name" value="Glyco_trans_1_4"/>
    <property type="match status" value="1"/>
</dbReference>